<organism evidence="1 2">
    <name type="scientific">Lujinxingia litoralis</name>
    <dbReference type="NCBI Taxonomy" id="2211119"/>
    <lineage>
        <taxon>Bacteria</taxon>
        <taxon>Deltaproteobacteria</taxon>
        <taxon>Bradymonadales</taxon>
        <taxon>Lujinxingiaceae</taxon>
        <taxon>Lujinxingia</taxon>
    </lineage>
</organism>
<comment type="caution">
    <text evidence="1">The sequence shown here is derived from an EMBL/GenBank/DDBJ whole genome shotgun (WGS) entry which is preliminary data.</text>
</comment>
<dbReference type="OrthoDB" id="2087522at2"/>
<evidence type="ECO:0000313" key="1">
    <source>
        <dbReference type="EMBL" id="RAL23048.1"/>
    </source>
</evidence>
<sequence>MSFMRQVIVEFGVPGESARRFTKLRISGEVKKSRGRNANTAAVSIYNPSPDALAFAQREGTMMRVLAGYEVPRLIFAGDINRGGVELSHDEVDRVLRIEAQDGGRRLREARVDTSFSAEVSAEQVFGTLADALNVPLGTVRVESDARWPRGLTLSLPARDALDEVCQRLGVRWSIQDGLLQVLPSGEDTGEVAVVVSATNGNLIGSPRPLDKGLEVTALLDGRIRPGRRFIVESRDYQGTYIATEVKHTFDSGWDTSFYTVITGRET</sequence>
<dbReference type="EMBL" id="QHKO01000003">
    <property type="protein sequence ID" value="RAL23048.1"/>
    <property type="molecule type" value="Genomic_DNA"/>
</dbReference>
<gene>
    <name evidence="1" type="ORF">DL240_09180</name>
</gene>
<evidence type="ECO:0000313" key="2">
    <source>
        <dbReference type="Proteomes" id="UP000249169"/>
    </source>
</evidence>
<dbReference type="AlphaFoldDB" id="A0A328C885"/>
<accession>A0A328C885</accession>
<dbReference type="Proteomes" id="UP000249169">
    <property type="component" value="Unassembled WGS sequence"/>
</dbReference>
<dbReference type="RefSeq" id="WP_111729576.1">
    <property type="nucleotide sequence ID" value="NZ_QHKO01000003.1"/>
</dbReference>
<reference evidence="1 2" key="1">
    <citation type="submission" date="2018-05" db="EMBL/GenBank/DDBJ databases">
        <title>Lujinxingia marina gen. nov. sp. nov., a new facultative anaerobic member of the class Deltaproteobacteria, and proposal of Lujinxingaceae fam. nov.</title>
        <authorList>
            <person name="Li C.-M."/>
        </authorList>
    </citation>
    <scope>NUCLEOTIDE SEQUENCE [LARGE SCALE GENOMIC DNA]</scope>
    <source>
        <strain evidence="1 2">B210</strain>
    </source>
</reference>
<proteinExistence type="predicted"/>
<name>A0A328C885_9DELT</name>
<protein>
    <submittedName>
        <fullName evidence="1">Uncharacterized protein</fullName>
    </submittedName>
</protein>
<keyword evidence="2" id="KW-1185">Reference proteome</keyword>